<accession>A0ABN8PA16</accession>
<feature type="region of interest" description="Disordered" evidence="1">
    <location>
        <begin position="99"/>
        <end position="139"/>
    </location>
</feature>
<dbReference type="EMBL" id="CALNXK010000062">
    <property type="protein sequence ID" value="CAH3139342.1"/>
    <property type="molecule type" value="Genomic_DNA"/>
</dbReference>
<protein>
    <submittedName>
        <fullName evidence="3">Uncharacterized protein</fullName>
    </submittedName>
</protein>
<feature type="signal peptide" evidence="2">
    <location>
        <begin position="1"/>
        <end position="28"/>
    </location>
</feature>
<comment type="caution">
    <text evidence="3">The sequence shown here is derived from an EMBL/GenBank/DDBJ whole genome shotgun (WGS) entry which is preliminary data.</text>
</comment>
<feature type="chain" id="PRO_5045432182" evidence="2">
    <location>
        <begin position="29"/>
        <end position="212"/>
    </location>
</feature>
<name>A0ABN8PA16_9CNID</name>
<gene>
    <name evidence="3" type="ORF">PLOB_00040633</name>
</gene>
<evidence type="ECO:0000256" key="2">
    <source>
        <dbReference type="SAM" id="SignalP"/>
    </source>
</evidence>
<keyword evidence="4" id="KW-1185">Reference proteome</keyword>
<dbReference type="Proteomes" id="UP001159405">
    <property type="component" value="Unassembled WGS sequence"/>
</dbReference>
<sequence length="212" mass="23886">MAMKDEGLTFLIKIFLLTVISSPGKMEADGVVMANEGQKLAWWAAHSDTIPHWAGVVKKLLKTASYTIKDNLISNWQKRKRERTIKMMLRRREHCTKVEKNEKGKGRGKGGGDNEMKRRRETIKKEEKGKEEDQEGKQYMESTREVDIFGILSVGPLEYRSLNNNRIQCIEPGALKDLGVLGSLKVHLATHGVGYHIEVDSAIKPSDVTGKP</sequence>
<proteinExistence type="predicted"/>
<organism evidence="3 4">
    <name type="scientific">Porites lobata</name>
    <dbReference type="NCBI Taxonomy" id="104759"/>
    <lineage>
        <taxon>Eukaryota</taxon>
        <taxon>Metazoa</taxon>
        <taxon>Cnidaria</taxon>
        <taxon>Anthozoa</taxon>
        <taxon>Hexacorallia</taxon>
        <taxon>Scleractinia</taxon>
        <taxon>Fungiina</taxon>
        <taxon>Poritidae</taxon>
        <taxon>Porites</taxon>
    </lineage>
</organism>
<evidence type="ECO:0000313" key="3">
    <source>
        <dbReference type="EMBL" id="CAH3139342.1"/>
    </source>
</evidence>
<keyword evidence="2" id="KW-0732">Signal</keyword>
<evidence type="ECO:0000313" key="4">
    <source>
        <dbReference type="Proteomes" id="UP001159405"/>
    </source>
</evidence>
<evidence type="ECO:0000256" key="1">
    <source>
        <dbReference type="SAM" id="MobiDB-lite"/>
    </source>
</evidence>
<reference evidence="3 4" key="1">
    <citation type="submission" date="2022-05" db="EMBL/GenBank/DDBJ databases">
        <authorList>
            <consortium name="Genoscope - CEA"/>
            <person name="William W."/>
        </authorList>
    </citation>
    <scope>NUCLEOTIDE SEQUENCE [LARGE SCALE GENOMIC DNA]</scope>
</reference>